<feature type="non-terminal residue" evidence="3">
    <location>
        <position position="228"/>
    </location>
</feature>
<accession>A0A1E4RQU5</accession>
<name>A0A1E4RQU5_9ASCO</name>
<feature type="signal peptide" evidence="2">
    <location>
        <begin position="1"/>
        <end position="18"/>
    </location>
</feature>
<keyword evidence="4" id="KW-1185">Reference proteome</keyword>
<dbReference type="EMBL" id="KV454538">
    <property type="protein sequence ID" value="ODV69608.1"/>
    <property type="molecule type" value="Genomic_DNA"/>
</dbReference>
<dbReference type="GO" id="GO:0043332">
    <property type="term" value="C:mating projection tip"/>
    <property type="evidence" value="ECO:0007669"/>
    <property type="project" value="TreeGrafter"/>
</dbReference>
<feature type="transmembrane region" description="Helical" evidence="1">
    <location>
        <begin position="200"/>
        <end position="221"/>
    </location>
</feature>
<dbReference type="OrthoDB" id="4089394at2759"/>
<evidence type="ECO:0000256" key="2">
    <source>
        <dbReference type="SAM" id="SignalP"/>
    </source>
</evidence>
<reference evidence="4" key="1">
    <citation type="submission" date="2016-05" db="EMBL/GenBank/DDBJ databases">
        <title>Comparative genomics of biotechnologically important yeasts.</title>
        <authorList>
            <consortium name="DOE Joint Genome Institute"/>
            <person name="Riley R."/>
            <person name="Haridas S."/>
            <person name="Wolfe K.H."/>
            <person name="Lopes M.R."/>
            <person name="Hittinger C.T."/>
            <person name="Goker M."/>
            <person name="Salamov A."/>
            <person name="Wisecaver J."/>
            <person name="Long T.M."/>
            <person name="Aerts A.L."/>
            <person name="Barry K."/>
            <person name="Choi C."/>
            <person name="Clum A."/>
            <person name="Coughlan A.Y."/>
            <person name="Deshpande S."/>
            <person name="Douglass A.P."/>
            <person name="Hanson S.J."/>
            <person name="Klenk H.-P."/>
            <person name="Labutti K."/>
            <person name="Lapidus A."/>
            <person name="Lindquist E."/>
            <person name="Lipzen A."/>
            <person name="Meier-Kolthoff J.P."/>
            <person name="Ohm R.A."/>
            <person name="Otillar R.P."/>
            <person name="Pangilinan J."/>
            <person name="Peng Y."/>
            <person name="Rokas A."/>
            <person name="Rosa C.A."/>
            <person name="Scheuner C."/>
            <person name="Sibirny A.A."/>
            <person name="Slot J.C."/>
            <person name="Stielow J.B."/>
            <person name="Sun H."/>
            <person name="Kurtzman C.P."/>
            <person name="Blackwell M."/>
            <person name="Grigoriev I.V."/>
            <person name="Jeffries T.W."/>
        </authorList>
    </citation>
    <scope>NUCLEOTIDE SEQUENCE [LARGE SCALE GENOMIC DNA]</scope>
    <source>
        <strain evidence="4">NRRL Y-1933</strain>
    </source>
</reference>
<dbReference type="PANTHER" id="PTHR28092">
    <property type="entry name" value="FACTOR-INDUCED GENE 1 PROTEIN"/>
    <property type="match status" value="1"/>
</dbReference>
<sequence length="228" mass="24832">VLIVFITVFLLGFLLIGCMDTPNTFSDVYLVELRFNESAPLDSNIERAHKTLNKTSDLSSLRISTSYLAMCVEIGGTTTCASSFNTSSFAGVSVQNTKSEANIDLLQVARVFSSNCHPRLLLAVLGLTVILFFVMIWAVVPFIPGKIWAKRISCGLLGLDTLLWGLGAMLQHEAVTSAKKFITASSAYLIQIKLGTRAEAISWTSFSFLLLTCIGTCALYARDMLVAK</sequence>
<evidence type="ECO:0000313" key="3">
    <source>
        <dbReference type="EMBL" id="ODV69608.1"/>
    </source>
</evidence>
<feature type="transmembrane region" description="Helical" evidence="1">
    <location>
        <begin position="120"/>
        <end position="140"/>
    </location>
</feature>
<feature type="chain" id="PRO_5009162460" evidence="2">
    <location>
        <begin position="19"/>
        <end position="228"/>
    </location>
</feature>
<dbReference type="GeneID" id="30998391"/>
<dbReference type="GO" id="GO:0016020">
    <property type="term" value="C:membrane"/>
    <property type="evidence" value="ECO:0007669"/>
    <property type="project" value="InterPro"/>
</dbReference>
<keyword evidence="1" id="KW-0472">Membrane</keyword>
<organism evidence="3 4">
    <name type="scientific">Hyphopichia burtonii NRRL Y-1933</name>
    <dbReference type="NCBI Taxonomy" id="984485"/>
    <lineage>
        <taxon>Eukaryota</taxon>
        <taxon>Fungi</taxon>
        <taxon>Dikarya</taxon>
        <taxon>Ascomycota</taxon>
        <taxon>Saccharomycotina</taxon>
        <taxon>Pichiomycetes</taxon>
        <taxon>Debaryomycetaceae</taxon>
        <taxon>Hyphopichia</taxon>
    </lineage>
</organism>
<dbReference type="RefSeq" id="XP_020078675.1">
    <property type="nucleotide sequence ID" value="XM_020223842.1"/>
</dbReference>
<dbReference type="PANTHER" id="PTHR28092:SF1">
    <property type="entry name" value="FACTOR-INDUCED GENE 1 PROTEIN"/>
    <property type="match status" value="1"/>
</dbReference>
<dbReference type="Pfam" id="PF12351">
    <property type="entry name" value="Fig1"/>
    <property type="match status" value="1"/>
</dbReference>
<dbReference type="Proteomes" id="UP000095085">
    <property type="component" value="Unassembled WGS sequence"/>
</dbReference>
<dbReference type="AlphaFoldDB" id="A0A1E4RQU5"/>
<evidence type="ECO:0000256" key="1">
    <source>
        <dbReference type="SAM" id="Phobius"/>
    </source>
</evidence>
<dbReference type="GO" id="GO:0000747">
    <property type="term" value="P:conjugation with cellular fusion"/>
    <property type="evidence" value="ECO:0007669"/>
    <property type="project" value="TreeGrafter"/>
</dbReference>
<gene>
    <name evidence="3" type="ORF">HYPBUDRAFT_89356</name>
</gene>
<dbReference type="STRING" id="984485.A0A1E4RQU5"/>
<evidence type="ECO:0000313" key="4">
    <source>
        <dbReference type="Proteomes" id="UP000095085"/>
    </source>
</evidence>
<protein>
    <submittedName>
        <fullName evidence="3">Uncharacterized protein</fullName>
    </submittedName>
</protein>
<feature type="non-terminal residue" evidence="3">
    <location>
        <position position="1"/>
    </location>
</feature>
<keyword evidence="1" id="KW-0812">Transmembrane</keyword>
<dbReference type="InterPro" id="IPR033481">
    <property type="entry name" value="Dni1/Fig1"/>
</dbReference>
<keyword evidence="2" id="KW-0732">Signal</keyword>
<proteinExistence type="predicted"/>
<keyword evidence="1" id="KW-1133">Transmembrane helix</keyword>